<dbReference type="AlphaFoldDB" id="A0AAJ0G8U1"/>
<reference evidence="3" key="1">
    <citation type="submission" date="2023-04" db="EMBL/GenBank/DDBJ databases">
        <title>Black Yeasts Isolated from many extreme environments.</title>
        <authorList>
            <person name="Coleine C."/>
            <person name="Stajich J.E."/>
            <person name="Selbmann L."/>
        </authorList>
    </citation>
    <scope>NUCLEOTIDE SEQUENCE</scope>
    <source>
        <strain evidence="3">CCFEE 5312</strain>
    </source>
</reference>
<evidence type="ECO:0000313" key="4">
    <source>
        <dbReference type="Proteomes" id="UP001271007"/>
    </source>
</evidence>
<organism evidence="3 4">
    <name type="scientific">Extremus antarcticus</name>
    <dbReference type="NCBI Taxonomy" id="702011"/>
    <lineage>
        <taxon>Eukaryota</taxon>
        <taxon>Fungi</taxon>
        <taxon>Dikarya</taxon>
        <taxon>Ascomycota</taxon>
        <taxon>Pezizomycotina</taxon>
        <taxon>Dothideomycetes</taxon>
        <taxon>Dothideomycetidae</taxon>
        <taxon>Mycosphaerellales</taxon>
        <taxon>Extremaceae</taxon>
        <taxon>Extremus</taxon>
    </lineage>
</organism>
<dbReference type="InterPro" id="IPR036291">
    <property type="entry name" value="NAD(P)-bd_dom_sf"/>
</dbReference>
<dbReference type="Proteomes" id="UP001271007">
    <property type="component" value="Unassembled WGS sequence"/>
</dbReference>
<evidence type="ECO:0000259" key="2">
    <source>
        <dbReference type="Pfam" id="PF13460"/>
    </source>
</evidence>
<protein>
    <recommendedName>
        <fullName evidence="2">NAD(P)-binding domain-containing protein</fullName>
    </recommendedName>
</protein>
<evidence type="ECO:0000256" key="1">
    <source>
        <dbReference type="ARBA" id="ARBA00038376"/>
    </source>
</evidence>
<keyword evidence="4" id="KW-1185">Reference proteome</keyword>
<dbReference type="EMBL" id="JAWDJX010000019">
    <property type="protein sequence ID" value="KAK3052720.1"/>
    <property type="molecule type" value="Genomic_DNA"/>
</dbReference>
<accession>A0AAJ0G8U1</accession>
<feature type="domain" description="NAD(P)-binding" evidence="2">
    <location>
        <begin position="13"/>
        <end position="207"/>
    </location>
</feature>
<comment type="caution">
    <text evidence="3">The sequence shown here is derived from an EMBL/GenBank/DDBJ whole genome shotgun (WGS) entry which is preliminary data.</text>
</comment>
<dbReference type="PANTHER" id="PTHR15020:SF50">
    <property type="entry name" value="UPF0659 PROTEIN YMR090W"/>
    <property type="match status" value="1"/>
</dbReference>
<dbReference type="InterPro" id="IPR016040">
    <property type="entry name" value="NAD(P)-bd_dom"/>
</dbReference>
<dbReference type="SUPFAM" id="SSF51735">
    <property type="entry name" value="NAD(P)-binding Rossmann-fold domains"/>
    <property type="match status" value="1"/>
</dbReference>
<proteinExistence type="inferred from homology"/>
<dbReference type="Gene3D" id="3.40.50.720">
    <property type="entry name" value="NAD(P)-binding Rossmann-like Domain"/>
    <property type="match status" value="1"/>
</dbReference>
<name>A0AAJ0G8U1_9PEZI</name>
<dbReference type="PANTHER" id="PTHR15020">
    <property type="entry name" value="FLAVIN REDUCTASE-RELATED"/>
    <property type="match status" value="1"/>
</dbReference>
<sequence>MAGTDTPKIALLGSTGKAGREVLRILLERGDHDLHIYVRSRAKLEDQFPGIGSKSNVAIAEGSVSNTETVKTCLSGATVIICTLGSNDFEGSTILRESAKSILDALKELRKEQGSRTAPRMIYLSSSSQNKRFAAARPPGVDWLIKTAFQKGYEDLTAAESMLLAEADLVSLLRVQPGILIEEEGTGHEISTESVRLAASYPDLAQSFVELALNRSHDTLSEIGASSKGGDRVARYAPIILSRITGGLFTVYCPGGSAARRVLLGLSATVALTSVYLGSSVMFDL</sequence>
<comment type="similarity">
    <text evidence="1">Belongs to the avfA family.</text>
</comment>
<dbReference type="Pfam" id="PF13460">
    <property type="entry name" value="NAD_binding_10"/>
    <property type="match status" value="1"/>
</dbReference>
<evidence type="ECO:0000313" key="3">
    <source>
        <dbReference type="EMBL" id="KAK3052720.1"/>
    </source>
</evidence>
<gene>
    <name evidence="3" type="ORF">LTR09_006203</name>
</gene>